<dbReference type="Pfam" id="PF03781">
    <property type="entry name" value="FGE-sulfatase"/>
    <property type="match status" value="1"/>
</dbReference>
<name>A0AAP5IAD5_9CYAN</name>
<evidence type="ECO:0000259" key="1">
    <source>
        <dbReference type="Pfam" id="PF03781"/>
    </source>
</evidence>
<feature type="domain" description="Sulfatase-modifying factor enzyme-like" evidence="1">
    <location>
        <begin position="378"/>
        <end position="618"/>
    </location>
</feature>
<keyword evidence="5" id="KW-1185">Reference proteome</keyword>
<gene>
    <name evidence="4" type="ORF">G7B40_012725</name>
</gene>
<dbReference type="Pfam" id="PF19955">
    <property type="entry name" value="EAD1"/>
    <property type="match status" value="1"/>
</dbReference>
<organism evidence="4 5">
    <name type="scientific">Aetokthonos hydrillicola Thurmond2011</name>
    <dbReference type="NCBI Taxonomy" id="2712845"/>
    <lineage>
        <taxon>Bacteria</taxon>
        <taxon>Bacillati</taxon>
        <taxon>Cyanobacteriota</taxon>
        <taxon>Cyanophyceae</taxon>
        <taxon>Nostocales</taxon>
        <taxon>Hapalosiphonaceae</taxon>
        <taxon>Aetokthonos</taxon>
    </lineage>
</organism>
<dbReference type="InterPro" id="IPR005532">
    <property type="entry name" value="SUMF_dom"/>
</dbReference>
<feature type="domain" description="CHAT" evidence="2">
    <location>
        <begin position="141"/>
        <end position="278"/>
    </location>
</feature>
<dbReference type="InterPro" id="IPR051043">
    <property type="entry name" value="Sulfatase_Mod_Factor_Kinase"/>
</dbReference>
<dbReference type="SUPFAM" id="SSF56436">
    <property type="entry name" value="C-type lectin-like"/>
    <property type="match status" value="1"/>
</dbReference>
<dbReference type="PANTHER" id="PTHR23150">
    <property type="entry name" value="SULFATASE MODIFYING FACTOR 1, 2"/>
    <property type="match status" value="1"/>
</dbReference>
<dbReference type="Proteomes" id="UP000667802">
    <property type="component" value="Unassembled WGS sequence"/>
</dbReference>
<dbReference type="InterPro" id="IPR042095">
    <property type="entry name" value="SUMF_sf"/>
</dbReference>
<evidence type="ECO:0000259" key="3">
    <source>
        <dbReference type="Pfam" id="PF19955"/>
    </source>
</evidence>
<dbReference type="InterPro" id="IPR045430">
    <property type="entry name" value="EAD1"/>
</dbReference>
<evidence type="ECO:0000259" key="2">
    <source>
        <dbReference type="Pfam" id="PF12770"/>
    </source>
</evidence>
<proteinExistence type="predicted"/>
<feature type="domain" description="Effector-associated" evidence="3">
    <location>
        <begin position="6"/>
        <end position="89"/>
    </location>
</feature>
<dbReference type="Pfam" id="PF12770">
    <property type="entry name" value="CHAT"/>
    <property type="match status" value="1"/>
</dbReference>
<dbReference type="PANTHER" id="PTHR23150:SF19">
    <property type="entry name" value="FORMYLGLYCINE-GENERATING ENZYME"/>
    <property type="match status" value="1"/>
</dbReference>
<comment type="caution">
    <text evidence="4">The sequence shown here is derived from an EMBL/GenBank/DDBJ whole genome shotgun (WGS) entry which is preliminary data.</text>
</comment>
<sequence>MNITPSPEQRKNLRDALISAFPDKSSLDQLLYYELDKNLNEITKDSNLEVIIFELIRRAIAEGWLFKLVGAAYKERPGNLRLQSIAQELLSNQISTSASDKTPQQEPIFPSPDISTNPSVQQQKILVLAANPIGTSGLRLDEELREIKEGLRRAKVREQFLIESAEAVRYRDIHRAVMDFAPQIIHFSGHGSEQDGLIFEDVTGQAKFVDPLALAGLFELFADHVQCVVLNACYSEVQARAIAQHIDYVIGMSQEIGDRAAIEFAVGFYDALGAGRKIEFAYKLGCNLIRIAGITEELTPKLFLKNKLNEVSSSSDRQAFGERAIVENARSNNITPQKELLVFQFDVVRVNAQGREIERVKRQAQYFTENLGNNVTLEMVAIPGGKFLMGSPEDEAERYERESPQHEVTVPPFFMGKYPVTQAQWRAVAVLPQVNRELNPEPSHFKGNNLPVEQISWYEAVEFCDRISKHTKRHYRLPSEAEWEYACRSGTTTPFHFGETITPELVNYDGTYTYGSASKGEYRKKSTPVGSFLANAFGLYDMHGNVWEWCTDHWHDSYEAAPIDGRPWTDKKDINNNSQLERMLRGGSWYFDPWLCRSACRYRYVPDLRTYDLGFRVVVSAART</sequence>
<dbReference type="InterPro" id="IPR016187">
    <property type="entry name" value="CTDL_fold"/>
</dbReference>
<evidence type="ECO:0000313" key="4">
    <source>
        <dbReference type="EMBL" id="MDR9895425.1"/>
    </source>
</evidence>
<protein>
    <submittedName>
        <fullName evidence="4">SUMF1/EgtB/PvdO family nonheme iron enzyme</fullName>
    </submittedName>
</protein>
<reference evidence="5" key="1">
    <citation type="journal article" date="2021" name="Science">
        <title>Hunting the eagle killer: A cyanobacterial neurotoxin causes vacuolar myelinopathy.</title>
        <authorList>
            <person name="Breinlinger S."/>
            <person name="Phillips T.J."/>
            <person name="Haram B.N."/>
            <person name="Mares J."/>
            <person name="Martinez Yerena J.A."/>
            <person name="Hrouzek P."/>
            <person name="Sobotka R."/>
            <person name="Henderson W.M."/>
            <person name="Schmieder P."/>
            <person name="Williams S.M."/>
            <person name="Lauderdale J.D."/>
            <person name="Wilde H.D."/>
            <person name="Gerrin W."/>
            <person name="Kust A."/>
            <person name="Washington J.W."/>
            <person name="Wagner C."/>
            <person name="Geier B."/>
            <person name="Liebeke M."/>
            <person name="Enke H."/>
            <person name="Niedermeyer T.H.J."/>
            <person name="Wilde S.B."/>
        </authorList>
    </citation>
    <scope>NUCLEOTIDE SEQUENCE [LARGE SCALE GENOMIC DNA]</scope>
    <source>
        <strain evidence="5">Thurmond2011</strain>
    </source>
</reference>
<evidence type="ECO:0000313" key="5">
    <source>
        <dbReference type="Proteomes" id="UP000667802"/>
    </source>
</evidence>
<dbReference type="AlphaFoldDB" id="A0AAP5IAD5"/>
<dbReference type="GO" id="GO:0120147">
    <property type="term" value="F:formylglycine-generating oxidase activity"/>
    <property type="evidence" value="ECO:0007669"/>
    <property type="project" value="TreeGrafter"/>
</dbReference>
<dbReference type="Gene3D" id="3.90.1580.10">
    <property type="entry name" value="paralog of FGE (formylglycine-generating enzyme)"/>
    <property type="match status" value="1"/>
</dbReference>
<dbReference type="EMBL" id="JAALHA020000005">
    <property type="protein sequence ID" value="MDR9895425.1"/>
    <property type="molecule type" value="Genomic_DNA"/>
</dbReference>
<accession>A0AAP5IAD5</accession>
<dbReference type="RefSeq" id="WP_243903041.1">
    <property type="nucleotide sequence ID" value="NZ_JAALHA020000005.1"/>
</dbReference>
<dbReference type="InterPro" id="IPR024983">
    <property type="entry name" value="CHAT_dom"/>
</dbReference>